<evidence type="ECO:0000256" key="7">
    <source>
        <dbReference type="ARBA" id="ARBA00023136"/>
    </source>
</evidence>
<evidence type="ECO:0000313" key="11">
    <source>
        <dbReference type="EMBL" id="CAN74601.1"/>
    </source>
</evidence>
<evidence type="ECO:0000256" key="10">
    <source>
        <dbReference type="SAM" id="Phobius"/>
    </source>
</evidence>
<feature type="transmembrane region" description="Helical" evidence="10">
    <location>
        <begin position="124"/>
        <end position="141"/>
    </location>
</feature>
<keyword evidence="5 10" id="KW-1133">Transmembrane helix</keyword>
<evidence type="ECO:0000256" key="9">
    <source>
        <dbReference type="SAM" id="MobiDB-lite"/>
    </source>
</evidence>
<evidence type="ECO:0000256" key="5">
    <source>
        <dbReference type="ARBA" id="ARBA00022989"/>
    </source>
</evidence>
<comment type="subcellular location">
    <subcellularLocation>
        <location evidence="1">Membrane</location>
        <topology evidence="1">Multi-pass membrane protein</topology>
    </subcellularLocation>
</comment>
<gene>
    <name evidence="11" type="ORF">VITISV_028111</name>
</gene>
<evidence type="ECO:0000256" key="6">
    <source>
        <dbReference type="ARBA" id="ARBA00023065"/>
    </source>
</evidence>
<dbReference type="GO" id="GO:0016020">
    <property type="term" value="C:membrane"/>
    <property type="evidence" value="ECO:0007669"/>
    <property type="project" value="UniProtKB-SubCell"/>
</dbReference>
<organism evidence="11">
    <name type="scientific">Vitis vinifera</name>
    <name type="common">Grape</name>
    <dbReference type="NCBI Taxonomy" id="29760"/>
    <lineage>
        <taxon>Eukaryota</taxon>
        <taxon>Viridiplantae</taxon>
        <taxon>Streptophyta</taxon>
        <taxon>Embryophyta</taxon>
        <taxon>Tracheophyta</taxon>
        <taxon>Spermatophyta</taxon>
        <taxon>Magnoliopsida</taxon>
        <taxon>eudicotyledons</taxon>
        <taxon>Gunneridae</taxon>
        <taxon>Pentapetalae</taxon>
        <taxon>rosids</taxon>
        <taxon>Vitales</taxon>
        <taxon>Vitaceae</taxon>
        <taxon>Viteae</taxon>
        <taxon>Vitis</taxon>
    </lineage>
</organism>
<proteinExistence type="inferred from homology"/>
<evidence type="ECO:0000256" key="3">
    <source>
        <dbReference type="ARBA" id="ARBA00022448"/>
    </source>
</evidence>
<keyword evidence="8" id="KW-0407">Ion channel</keyword>
<dbReference type="GO" id="GO:0034220">
    <property type="term" value="P:monoatomic ion transmembrane transport"/>
    <property type="evidence" value="ECO:0007669"/>
    <property type="project" value="UniProtKB-KW"/>
</dbReference>
<dbReference type="InterPro" id="IPR020966">
    <property type="entry name" value="ALMT"/>
</dbReference>
<evidence type="ECO:0000256" key="2">
    <source>
        <dbReference type="ARBA" id="ARBA00007079"/>
    </source>
</evidence>
<feature type="region of interest" description="Disordered" evidence="9">
    <location>
        <begin position="611"/>
        <end position="640"/>
    </location>
</feature>
<dbReference type="PANTHER" id="PTHR31086">
    <property type="entry name" value="ALUMINUM-ACTIVATED MALATE TRANSPORTER 10"/>
    <property type="match status" value="1"/>
</dbReference>
<keyword evidence="6" id="KW-0406">Ion transport</keyword>
<dbReference type="Pfam" id="PF11744">
    <property type="entry name" value="ALMT"/>
    <property type="match status" value="1"/>
</dbReference>
<keyword evidence="4 10" id="KW-0812">Transmembrane</keyword>
<keyword evidence="3" id="KW-0813">Transport</keyword>
<dbReference type="EMBL" id="AM459932">
    <property type="protein sequence ID" value="CAN74601.1"/>
    <property type="molecule type" value="Genomic_DNA"/>
</dbReference>
<evidence type="ECO:0000256" key="8">
    <source>
        <dbReference type="ARBA" id="ARBA00023303"/>
    </source>
</evidence>
<dbReference type="ExpressionAtlas" id="A5BHT5">
    <property type="expression patterns" value="baseline and differential"/>
</dbReference>
<reference evidence="11" key="1">
    <citation type="journal article" date="2007" name="PLoS ONE">
        <title>The first genome sequence of an elite grapevine cultivar (Pinot noir Vitis vinifera L.): coping with a highly heterozygous genome.</title>
        <authorList>
            <person name="Velasco R."/>
            <person name="Zharkikh A."/>
            <person name="Troggio M."/>
            <person name="Cartwright D.A."/>
            <person name="Cestaro A."/>
            <person name="Pruss D."/>
            <person name="Pindo M."/>
            <person name="FitzGerald L.M."/>
            <person name="Vezzulli S."/>
            <person name="Reid J."/>
            <person name="Malacarne G."/>
            <person name="Iliev D."/>
            <person name="Coppola G."/>
            <person name="Wardell B."/>
            <person name="Micheletti D."/>
            <person name="Macalma T."/>
            <person name="Facci M."/>
            <person name="Mitchell J.T."/>
            <person name="Perazzolli M."/>
            <person name="Eldredge G."/>
            <person name="Gatto P."/>
            <person name="Oyzerski R."/>
            <person name="Moretto M."/>
            <person name="Gutin N."/>
            <person name="Stefanini M."/>
            <person name="Chen Y."/>
            <person name="Segala C."/>
            <person name="Davenport C."/>
            <person name="Dematte L."/>
            <person name="Mraz A."/>
            <person name="Battilana J."/>
            <person name="Stormo K."/>
            <person name="Costa F."/>
            <person name="Tao Q."/>
            <person name="Si-Ammour A."/>
            <person name="Harkins T."/>
            <person name="Lackey A."/>
            <person name="Perbost C."/>
            <person name="Taillon B."/>
            <person name="Stella A."/>
            <person name="Solovyev V."/>
            <person name="Fawcett J.A."/>
            <person name="Sterck L."/>
            <person name="Vandepoele K."/>
            <person name="Grando S.M."/>
            <person name="Toppo S."/>
            <person name="Moser C."/>
            <person name="Lanchbury J."/>
            <person name="Bogden R."/>
            <person name="Skolnick M."/>
            <person name="Sgaramella V."/>
            <person name="Bhatnagar S.K."/>
            <person name="Fontana P."/>
            <person name="Gutin A."/>
            <person name="Van de Peer Y."/>
            <person name="Salamini F."/>
            <person name="Viola R."/>
        </authorList>
    </citation>
    <scope>NUCLEOTIDE SEQUENCE</scope>
</reference>
<comment type="similarity">
    <text evidence="2">Belongs to the aromatic acid exporter (TC 2.A.85) family.</text>
</comment>
<evidence type="ECO:0000256" key="4">
    <source>
        <dbReference type="ARBA" id="ARBA00022692"/>
    </source>
</evidence>
<name>A5BHT5_VITVI</name>
<dbReference type="AlphaFoldDB" id="A5BHT5"/>
<keyword evidence="7 10" id="KW-0472">Membrane</keyword>
<feature type="transmembrane region" description="Helical" evidence="10">
    <location>
        <begin position="210"/>
        <end position="231"/>
    </location>
</feature>
<dbReference type="GO" id="GO:0015743">
    <property type="term" value="P:malate transport"/>
    <property type="evidence" value="ECO:0007669"/>
    <property type="project" value="InterPro"/>
</dbReference>
<evidence type="ECO:0000256" key="1">
    <source>
        <dbReference type="ARBA" id="ARBA00004141"/>
    </source>
</evidence>
<protein>
    <submittedName>
        <fullName evidence="11">Uncharacterized protein</fullName>
    </submittedName>
</protein>
<sequence>MAHQKEATNRVEWKIRVADGSSKDLVPESGPAGRAWLGIQGLIAGLVLKMGRCFKKAWDLAVDDPRKVIHCLKVGTALTVVSLFYYTRPLYEGLGRNAMWGVMTAVVVFENTVGATLSKSLNRACGTLLAGSLAVGVHWIASQSGEKLEPFVNGASVFLLASAATFSRFIPTVRTRFDYGALVFILTFSLISISGYRVEKLLKMAHQRLSTIAIGGFMCILISILVCPIWAGKELHLLITRNMDKLAYSLDGCVAEYFNNSGIPVEKSQGYKCVLNSKAAEETMANFARWEPAHGHFKFKHPWRQYLKVGASMRRCAYCIEALNGCINSENQVPESIKQHLSGNCLRLGSVSSSVIRELAITMRTMKKSPRTQNLLKEMKNSVQELHNELGSLPNLLLPPPSIEATLPLEEVIPIATVASLLIEVAARIEGILFNSILCKEGVKSSFHSTLALDAIPGIVHFSVTRWADTPVDSDLNIVENLFFHSHSLRCTESFMRENVVEELGQMQPDDETKHKMLDILKRFHSEEDMDSMDEDDSGLSEETIQKILSGCQVSFDDLSPNEKRLFQRAVASGELSKMIEPWVPWWLKPAARTLSLSQEGTQLVQPLIKQETSVSSEDDPESNQANEIPPGPETPFPPVSKLIATEPSPLLTVHLVDILYSYCFTLRIYNGDWRSDALGSAMVLLSISSVLGQAGLPETILEAVSHCLEQTCSPAYRHLGGLQFGLGLLDDVITLLSLGSPALVCSLCDLQRLIQAGERELKLGKPRKSKRPDIRSKLKLAERKIYFIMCWVHEQPDEAWSSLAAIVKTEKGSTMDFAASQRSVKMEDKSKSRGKILIEEVQ</sequence>
<accession>A5BHT5</accession>
<feature type="compositionally biased region" description="Pro residues" evidence="9">
    <location>
        <begin position="630"/>
        <end position="639"/>
    </location>
</feature>
<feature type="transmembrane region" description="Helical" evidence="10">
    <location>
        <begin position="179"/>
        <end position="198"/>
    </location>
</feature>